<dbReference type="Pfam" id="PF02698">
    <property type="entry name" value="DUF218"/>
    <property type="match status" value="1"/>
</dbReference>
<feature type="domain" description="DUF218" evidence="1">
    <location>
        <begin position="27"/>
        <end position="143"/>
    </location>
</feature>
<dbReference type="PANTHER" id="PTHR30336">
    <property type="entry name" value="INNER MEMBRANE PROTEIN, PROBABLE PERMEASE"/>
    <property type="match status" value="1"/>
</dbReference>
<dbReference type="InterPro" id="IPR003848">
    <property type="entry name" value="DUF218"/>
</dbReference>
<organism evidence="2 3">
    <name type="scientific">Candidula unifasciata</name>
    <dbReference type="NCBI Taxonomy" id="100452"/>
    <lineage>
        <taxon>Eukaryota</taxon>
        <taxon>Metazoa</taxon>
        <taxon>Spiralia</taxon>
        <taxon>Lophotrochozoa</taxon>
        <taxon>Mollusca</taxon>
        <taxon>Gastropoda</taxon>
        <taxon>Heterobranchia</taxon>
        <taxon>Euthyneura</taxon>
        <taxon>Panpulmonata</taxon>
        <taxon>Eupulmonata</taxon>
        <taxon>Stylommatophora</taxon>
        <taxon>Helicina</taxon>
        <taxon>Helicoidea</taxon>
        <taxon>Geomitridae</taxon>
        <taxon>Candidula</taxon>
    </lineage>
</organism>
<sequence>MEEVLLQCAQVLWDFSRLNQILRRSEVMIVLGNDDPRCAQHAADLFLEGWTDFVLISGKEGTGTRGKLPMNKTEADVFCEIMVSKGVPFDRIFLELEATNTGENIRFSQRMLERTGLIIRSVMLVTKSLMERRAALTFQKQWVASEKVHLCVSSPPLSLMEYPSSCVGTMDEVVVFLMEIFEKFTDYAECGHQAAVEIPGHVQRAYSILAAQKHRKCWH</sequence>
<evidence type="ECO:0000313" key="3">
    <source>
        <dbReference type="Proteomes" id="UP000678393"/>
    </source>
</evidence>
<keyword evidence="3" id="KW-1185">Reference proteome</keyword>
<protein>
    <recommendedName>
        <fullName evidence="1">DUF218 domain-containing protein</fullName>
    </recommendedName>
</protein>
<dbReference type="Gene3D" id="3.40.50.620">
    <property type="entry name" value="HUPs"/>
    <property type="match status" value="1"/>
</dbReference>
<dbReference type="InterPro" id="IPR014729">
    <property type="entry name" value="Rossmann-like_a/b/a_fold"/>
</dbReference>
<dbReference type="OrthoDB" id="17725at2759"/>
<dbReference type="CDD" id="cd06259">
    <property type="entry name" value="YdcF-like"/>
    <property type="match status" value="1"/>
</dbReference>
<comment type="caution">
    <text evidence="2">The sequence shown here is derived from an EMBL/GenBank/DDBJ whole genome shotgun (WGS) entry which is preliminary data.</text>
</comment>
<dbReference type="AlphaFoldDB" id="A0A8S3Z478"/>
<evidence type="ECO:0000313" key="2">
    <source>
        <dbReference type="EMBL" id="CAG5121991.1"/>
    </source>
</evidence>
<dbReference type="EMBL" id="CAJHNH020001204">
    <property type="protein sequence ID" value="CAG5121991.1"/>
    <property type="molecule type" value="Genomic_DNA"/>
</dbReference>
<dbReference type="PANTHER" id="PTHR30336:SF20">
    <property type="entry name" value="DUF218 DOMAIN-CONTAINING PROTEIN"/>
    <property type="match status" value="1"/>
</dbReference>
<gene>
    <name evidence="2" type="ORF">CUNI_LOCUS7549</name>
</gene>
<dbReference type="GO" id="GO:0005886">
    <property type="term" value="C:plasma membrane"/>
    <property type="evidence" value="ECO:0007669"/>
    <property type="project" value="TreeGrafter"/>
</dbReference>
<proteinExistence type="predicted"/>
<dbReference type="InterPro" id="IPR051599">
    <property type="entry name" value="Cell_Envelope_Assoc"/>
</dbReference>
<reference evidence="2" key="1">
    <citation type="submission" date="2021-04" db="EMBL/GenBank/DDBJ databases">
        <authorList>
            <consortium name="Molecular Ecology Group"/>
        </authorList>
    </citation>
    <scope>NUCLEOTIDE SEQUENCE</scope>
</reference>
<evidence type="ECO:0000259" key="1">
    <source>
        <dbReference type="Pfam" id="PF02698"/>
    </source>
</evidence>
<accession>A0A8S3Z478</accession>
<name>A0A8S3Z478_9EUPU</name>
<dbReference type="Proteomes" id="UP000678393">
    <property type="component" value="Unassembled WGS sequence"/>
</dbReference>